<keyword evidence="2" id="KW-1185">Reference proteome</keyword>
<comment type="caution">
    <text evidence="1">The sequence shown here is derived from an EMBL/GenBank/DDBJ whole genome shotgun (WGS) entry which is preliminary data.</text>
</comment>
<gene>
    <name evidence="1" type="ORF">GGQ92_001773</name>
</gene>
<evidence type="ECO:0008006" key="3">
    <source>
        <dbReference type="Google" id="ProtNLM"/>
    </source>
</evidence>
<dbReference type="RefSeq" id="WP_184247286.1">
    <property type="nucleotide sequence ID" value="NZ_BAAACU010000042.1"/>
</dbReference>
<dbReference type="EMBL" id="JACHON010000006">
    <property type="protein sequence ID" value="MBB6512984.1"/>
    <property type="molecule type" value="Genomic_DNA"/>
</dbReference>
<reference evidence="1 2" key="1">
    <citation type="submission" date="2020-08" db="EMBL/GenBank/DDBJ databases">
        <title>Genomic Encyclopedia of Type Strains, Phase IV (KMG-IV): sequencing the most valuable type-strain genomes for metagenomic binning, comparative biology and taxonomic classification.</title>
        <authorList>
            <person name="Goeker M."/>
        </authorList>
    </citation>
    <scope>NUCLEOTIDE SEQUENCE [LARGE SCALE GENOMIC DNA]</scope>
    <source>
        <strain evidence="1 2">DSM 11805</strain>
    </source>
</reference>
<dbReference type="Proteomes" id="UP000572212">
    <property type="component" value="Unassembled WGS sequence"/>
</dbReference>
<dbReference type="AlphaFoldDB" id="A0A841RPY0"/>
<evidence type="ECO:0000313" key="1">
    <source>
        <dbReference type="EMBL" id="MBB6512984.1"/>
    </source>
</evidence>
<accession>A0A841RPY0</accession>
<name>A0A841RPY0_9BACI</name>
<evidence type="ECO:0000313" key="2">
    <source>
        <dbReference type="Proteomes" id="UP000572212"/>
    </source>
</evidence>
<sequence>MEKIELILPKAHQKVQITPAMQREMDDVQRELLDKGNRLDEGKIHVIISKGFYKHDKKMMTIATVIVNKTNQDINTLKMTLKFGLRDNVKAQFAPMNAMLDEEFLGLLKNNQAFILHINVPVKDVGEGDHVFEPRDIVGQIDNVEYFIQH</sequence>
<proteinExistence type="predicted"/>
<protein>
    <recommendedName>
        <fullName evidence="3">SLAP domain-containing protein</fullName>
    </recommendedName>
</protein>
<organism evidence="1 2">
    <name type="scientific">Gracilibacillus halotolerans</name>
    <dbReference type="NCBI Taxonomy" id="74386"/>
    <lineage>
        <taxon>Bacteria</taxon>
        <taxon>Bacillati</taxon>
        <taxon>Bacillota</taxon>
        <taxon>Bacilli</taxon>
        <taxon>Bacillales</taxon>
        <taxon>Bacillaceae</taxon>
        <taxon>Gracilibacillus</taxon>
    </lineage>
</organism>